<gene>
    <name evidence="2" type="ORF">PG986_014151</name>
</gene>
<feature type="region of interest" description="Disordered" evidence="1">
    <location>
        <begin position="1"/>
        <end position="36"/>
    </location>
</feature>
<reference evidence="2 3" key="1">
    <citation type="submission" date="2023-01" db="EMBL/GenBank/DDBJ databases">
        <title>Analysis of 21 Apiospora genomes using comparative genomics revels a genus with tremendous synthesis potential of carbohydrate active enzymes and secondary metabolites.</title>
        <authorList>
            <person name="Sorensen T."/>
        </authorList>
    </citation>
    <scope>NUCLEOTIDE SEQUENCE [LARGE SCALE GENOMIC DNA]</scope>
    <source>
        <strain evidence="2 3">CBS 24483</strain>
    </source>
</reference>
<organism evidence="2 3">
    <name type="scientific">Apiospora aurea</name>
    <dbReference type="NCBI Taxonomy" id="335848"/>
    <lineage>
        <taxon>Eukaryota</taxon>
        <taxon>Fungi</taxon>
        <taxon>Dikarya</taxon>
        <taxon>Ascomycota</taxon>
        <taxon>Pezizomycotina</taxon>
        <taxon>Sordariomycetes</taxon>
        <taxon>Xylariomycetidae</taxon>
        <taxon>Amphisphaeriales</taxon>
        <taxon>Apiosporaceae</taxon>
        <taxon>Apiospora</taxon>
    </lineage>
</organism>
<dbReference type="Proteomes" id="UP001391051">
    <property type="component" value="Unassembled WGS sequence"/>
</dbReference>
<proteinExistence type="predicted"/>
<keyword evidence="3" id="KW-1185">Reference proteome</keyword>
<dbReference type="EMBL" id="JAQQWE010000010">
    <property type="protein sequence ID" value="KAK7937283.1"/>
    <property type="molecule type" value="Genomic_DNA"/>
</dbReference>
<name>A0ABR1PSI0_9PEZI</name>
<accession>A0ABR1PSI0</accession>
<dbReference type="GeneID" id="92083435"/>
<evidence type="ECO:0000256" key="1">
    <source>
        <dbReference type="SAM" id="MobiDB-lite"/>
    </source>
</evidence>
<comment type="caution">
    <text evidence="2">The sequence shown here is derived from an EMBL/GenBank/DDBJ whole genome shotgun (WGS) entry which is preliminary data.</text>
</comment>
<evidence type="ECO:0000313" key="2">
    <source>
        <dbReference type="EMBL" id="KAK7937283.1"/>
    </source>
</evidence>
<feature type="compositionally biased region" description="Basic and acidic residues" evidence="1">
    <location>
        <begin position="8"/>
        <end position="18"/>
    </location>
</feature>
<evidence type="ECO:0000313" key="3">
    <source>
        <dbReference type="Proteomes" id="UP001391051"/>
    </source>
</evidence>
<dbReference type="RefSeq" id="XP_066692611.1">
    <property type="nucleotide sequence ID" value="XM_066850373.1"/>
</dbReference>
<sequence>MGDASSTGHEDVPNDRRHLIGLHNHAPIQNPSPDLVAHRRLPHELAQRPPHGRNLHPALPPLAPLPRPGLGPYARERQVDARARVAVPGRARHELDKGRVVPVDQVDGPDGEDALVDGGVGVRHARQDGVEVGLQHGRGRGRGQPLQRVGAVQLPHVEVQVDEALAREPADRLGRALGRRQGDVQHVGAQDVRVAGRGVVVAEGLGEEGVRVVGRQVDEAVVQGARQRQARVVGGALEDVARHRCREREEVERVLPAHAVQQVGRVEGPLGLVGAADDEAAEPVVERVVAALRLDGRHDLGPDPVEEEVEHGLAVAAHASGPPGADAGIEPELPHRPRRHVPVAQLDRQRLHAPPRLVGEPGARLGAVRPQPDLLVQALLAGAPLPQLLDHVHAAASGGEQDGPHDRRGAYAARGPGHVEVHAVGLPRVQDVVDHGHGRFVADGVVQQRDTFVLAPRVGLLPLHLILGVHPVKGEPIIVEDGRVGVAEEELVEGRDVRVQDHQDLGRDAPQPLVHRHRLARKRRDGLLLRRGSGDPPGPAPHKILAGISNRLRLASGEEAKHVAPRIGHLGFRGRLLELARRDGELREQGLELAIGYGCRLHGVLRHRPLVVFTGDRASDRARASQGLVKGGVVTHDAG</sequence>
<protein>
    <submittedName>
        <fullName evidence="2">Uncharacterized protein</fullName>
    </submittedName>
</protein>